<dbReference type="SUPFAM" id="SSF81324">
    <property type="entry name" value="Voltage-gated potassium channels"/>
    <property type="match status" value="1"/>
</dbReference>
<reference evidence="4" key="1">
    <citation type="journal article" date="2006" name="PLoS Biol.">
        <title>Macronuclear genome sequence of the ciliate Tetrahymena thermophila, a model eukaryote.</title>
        <authorList>
            <person name="Eisen J.A."/>
            <person name="Coyne R.S."/>
            <person name="Wu M."/>
            <person name="Wu D."/>
            <person name="Thiagarajan M."/>
            <person name="Wortman J.R."/>
            <person name="Badger J.H."/>
            <person name="Ren Q."/>
            <person name="Amedeo P."/>
            <person name="Jones K.M."/>
            <person name="Tallon L.J."/>
            <person name="Delcher A.L."/>
            <person name="Salzberg S.L."/>
            <person name="Silva J.C."/>
            <person name="Haas B.J."/>
            <person name="Majoros W.H."/>
            <person name="Farzad M."/>
            <person name="Carlton J.M."/>
            <person name="Smith R.K. Jr."/>
            <person name="Garg J."/>
            <person name="Pearlman R.E."/>
            <person name="Karrer K.M."/>
            <person name="Sun L."/>
            <person name="Manning G."/>
            <person name="Elde N.C."/>
            <person name="Turkewitz A.P."/>
            <person name="Asai D.J."/>
            <person name="Wilkes D.E."/>
            <person name="Wang Y."/>
            <person name="Cai H."/>
            <person name="Collins K."/>
            <person name="Stewart B.A."/>
            <person name="Lee S.R."/>
            <person name="Wilamowska K."/>
            <person name="Weinberg Z."/>
            <person name="Ruzzo W.L."/>
            <person name="Wloga D."/>
            <person name="Gaertig J."/>
            <person name="Frankel J."/>
            <person name="Tsao C.-C."/>
            <person name="Gorovsky M.A."/>
            <person name="Keeling P.J."/>
            <person name="Waller R.F."/>
            <person name="Patron N.J."/>
            <person name="Cherry J.M."/>
            <person name="Stover N.A."/>
            <person name="Krieger C.J."/>
            <person name="del Toro C."/>
            <person name="Ryder H.F."/>
            <person name="Williamson S.C."/>
            <person name="Barbeau R.A."/>
            <person name="Hamilton E.P."/>
            <person name="Orias E."/>
        </authorList>
    </citation>
    <scope>NUCLEOTIDE SEQUENCE [LARGE SCALE GENOMIC DNA]</scope>
    <source>
        <strain evidence="4">SB210</strain>
    </source>
</reference>
<dbReference type="InterPro" id="IPR000595">
    <property type="entry name" value="cNMP-bd_dom"/>
</dbReference>
<organism evidence="3 4">
    <name type="scientific">Tetrahymena thermophila (strain SB210)</name>
    <dbReference type="NCBI Taxonomy" id="312017"/>
    <lineage>
        <taxon>Eukaryota</taxon>
        <taxon>Sar</taxon>
        <taxon>Alveolata</taxon>
        <taxon>Ciliophora</taxon>
        <taxon>Intramacronucleata</taxon>
        <taxon>Oligohymenophorea</taxon>
        <taxon>Hymenostomatida</taxon>
        <taxon>Tetrahymenina</taxon>
        <taxon>Tetrahymenidae</taxon>
        <taxon>Tetrahymena</taxon>
    </lineage>
</organism>
<dbReference type="PANTHER" id="PTHR45689:SF5">
    <property type="entry name" value="I[[H]] CHANNEL, ISOFORM E"/>
    <property type="match status" value="1"/>
</dbReference>
<keyword evidence="1" id="KW-1133">Transmembrane helix</keyword>
<dbReference type="AlphaFoldDB" id="Q24C55"/>
<evidence type="ECO:0000256" key="1">
    <source>
        <dbReference type="SAM" id="Phobius"/>
    </source>
</evidence>
<sequence length="850" mass="100448">MSNFYKQLTNIMRNRSYNKTTRLLINDLSDELVNERTQFQKNIHKQKYIWQYYCNIPLIDIQSFKGLTIKSIQALINFIYFFVFSLIIIFQVQSSLIQVTNNFIKCFWIVEVITNLNSKIYLKSSTITDRFSIFQYYLKTKLLCDIIPFTISFLYYQDSSLFGYLQVIQYIKVHNFIIDIRIIYFQLYMRVKQFYFVQLVSLTLKLFLIAHVIACFWYLLGLVEIRYLGLDKTWFSDSIGEDLTWWKLYLASMYWTLTLMITGSNISLTVLQTFYTTFIMLFTCIVFGYILSVIGLILAEIEKKQENQNKDIRTINEYMNQKNISNNLKASVNQNLLHYHQKNFQQQQIENNEVLCKISSELKDQLLKEYNMRILERIPILYKNFSQQTLNEISLCLKEEYFFPNSIIQFENDIQNQSLMIIIEGQVEVNSYPSFPNKQQAGVTLLNSGDVFGHLSFLTGLASQIKTKSTDFTKIMRLDRSDLLNILKKNDAEYQKFCEIKDKILLYSRYSEGGLKCQLCESSTHLIYNCSHINLNKNGMLTKLRIFEQENQNRKQFKRKSQYNQTPLALIKYQKGIIKNLQFQLECESFFSHQSQSENSSSESSQNEQQDEIVSFKQYNQKRQSEVFKMESDLNTVQLFDRINNNFRYSAQLTKLDSRENEEILMLDSKKIQKVDSQNENQGSNLNNQINISQSSNGACISNLNVQINSPEVEQKNAIQTNKINSYLSNFLPRRQSIAKKIPECNESKTNYSNQISLEKRRQGINDFFLKIFEKGQLYQQTIAMNAIKNNDTLQQSLEYNEWLFDSLRDFEFYFNYNNSKYILNKLSKVKIKKIKQQKKVKADLKEKIK</sequence>
<dbReference type="GO" id="GO:0098855">
    <property type="term" value="C:HCN channel complex"/>
    <property type="evidence" value="ECO:0007669"/>
    <property type="project" value="TreeGrafter"/>
</dbReference>
<keyword evidence="1" id="KW-0812">Transmembrane</keyword>
<protein>
    <submittedName>
        <fullName evidence="3">Cyclic nucleotide-binding domain protein</fullName>
    </submittedName>
</protein>
<dbReference type="CDD" id="cd00038">
    <property type="entry name" value="CAP_ED"/>
    <property type="match status" value="1"/>
</dbReference>
<keyword evidence="1" id="KW-0472">Membrane</keyword>
<dbReference type="PROSITE" id="PS50042">
    <property type="entry name" value="CNMP_BINDING_3"/>
    <property type="match status" value="1"/>
</dbReference>
<dbReference type="KEGG" id="tet:TTHERM_00697170"/>
<dbReference type="RefSeq" id="XP_001025628.2">
    <property type="nucleotide sequence ID" value="XM_001025628.2"/>
</dbReference>
<dbReference type="SUPFAM" id="SSF51206">
    <property type="entry name" value="cAMP-binding domain-like"/>
    <property type="match status" value="1"/>
</dbReference>
<dbReference type="InterPro" id="IPR051413">
    <property type="entry name" value="K/Na_HCN_channel"/>
</dbReference>
<dbReference type="Gene3D" id="2.60.120.10">
    <property type="entry name" value="Jelly Rolls"/>
    <property type="match status" value="1"/>
</dbReference>
<dbReference type="GO" id="GO:0005249">
    <property type="term" value="F:voltage-gated potassium channel activity"/>
    <property type="evidence" value="ECO:0007669"/>
    <property type="project" value="TreeGrafter"/>
</dbReference>
<feature type="transmembrane region" description="Helical" evidence="1">
    <location>
        <begin position="162"/>
        <end position="184"/>
    </location>
</feature>
<gene>
    <name evidence="3" type="ORF">TTHERM_00697170</name>
</gene>
<dbReference type="OrthoDB" id="421226at2759"/>
<dbReference type="SMART" id="SM00100">
    <property type="entry name" value="cNMP"/>
    <property type="match status" value="1"/>
</dbReference>
<feature type="transmembrane region" description="Helical" evidence="1">
    <location>
        <begin position="196"/>
        <end position="220"/>
    </location>
</feature>
<keyword evidence="4" id="KW-1185">Reference proteome</keyword>
<dbReference type="EMBL" id="GG662372">
    <property type="protein sequence ID" value="EAS05383.2"/>
    <property type="molecule type" value="Genomic_DNA"/>
</dbReference>
<feature type="transmembrane region" description="Helical" evidence="1">
    <location>
        <begin position="253"/>
        <end position="271"/>
    </location>
</feature>
<dbReference type="GO" id="GO:0035725">
    <property type="term" value="P:sodium ion transmembrane transport"/>
    <property type="evidence" value="ECO:0007669"/>
    <property type="project" value="TreeGrafter"/>
</dbReference>
<dbReference type="InterPro" id="IPR014710">
    <property type="entry name" value="RmlC-like_jellyroll"/>
</dbReference>
<dbReference type="Pfam" id="PF00027">
    <property type="entry name" value="cNMP_binding"/>
    <property type="match status" value="1"/>
</dbReference>
<evidence type="ECO:0000313" key="3">
    <source>
        <dbReference type="EMBL" id="EAS05383.2"/>
    </source>
</evidence>
<proteinExistence type="predicted"/>
<feature type="transmembrane region" description="Helical" evidence="1">
    <location>
        <begin position="278"/>
        <end position="299"/>
    </location>
</feature>
<feature type="transmembrane region" description="Helical" evidence="1">
    <location>
        <begin position="72"/>
        <end position="90"/>
    </location>
</feature>
<evidence type="ECO:0000313" key="4">
    <source>
        <dbReference type="Proteomes" id="UP000009168"/>
    </source>
</evidence>
<dbReference type="InParanoid" id="Q24C55"/>
<dbReference type="HOGENOM" id="CLU_468928_0_0_1"/>
<dbReference type="GO" id="GO:0003254">
    <property type="term" value="P:regulation of membrane depolarization"/>
    <property type="evidence" value="ECO:0007669"/>
    <property type="project" value="TreeGrafter"/>
</dbReference>
<dbReference type="GeneID" id="7840921"/>
<dbReference type="InterPro" id="IPR018490">
    <property type="entry name" value="cNMP-bd_dom_sf"/>
</dbReference>
<accession>Q24C55</accession>
<name>Q24C55_TETTS</name>
<dbReference type="PANTHER" id="PTHR45689">
    <property type="entry name" value="I[[H]] CHANNEL, ISOFORM E"/>
    <property type="match status" value="1"/>
</dbReference>
<evidence type="ECO:0000259" key="2">
    <source>
        <dbReference type="PROSITE" id="PS50042"/>
    </source>
</evidence>
<feature type="domain" description="Cyclic nucleotide-binding" evidence="2">
    <location>
        <begin position="381"/>
        <end position="487"/>
    </location>
</feature>
<dbReference type="Gene3D" id="1.10.287.70">
    <property type="match status" value="1"/>
</dbReference>
<dbReference type="Proteomes" id="UP000009168">
    <property type="component" value="Unassembled WGS sequence"/>
</dbReference>